<dbReference type="GO" id="GO:0009003">
    <property type="term" value="F:signal peptidase activity"/>
    <property type="evidence" value="ECO:0007669"/>
    <property type="project" value="UniProtKB-EC"/>
</dbReference>
<organism evidence="7 8">
    <name type="scientific">Methanosarcina barkeri 3</name>
    <dbReference type="NCBI Taxonomy" id="1434107"/>
    <lineage>
        <taxon>Archaea</taxon>
        <taxon>Methanobacteriati</taxon>
        <taxon>Methanobacteriota</taxon>
        <taxon>Stenosarchaea group</taxon>
        <taxon>Methanomicrobia</taxon>
        <taxon>Methanosarcinales</taxon>
        <taxon>Methanosarcinaceae</taxon>
        <taxon>Methanosarcina</taxon>
    </lineage>
</organism>
<evidence type="ECO:0000256" key="1">
    <source>
        <dbReference type="ARBA" id="ARBA00004370"/>
    </source>
</evidence>
<dbReference type="HOGENOM" id="CLU_881706_0_0_2"/>
<evidence type="ECO:0000259" key="6">
    <source>
        <dbReference type="Pfam" id="PF10502"/>
    </source>
</evidence>
<dbReference type="RefSeq" id="WP_048109269.1">
    <property type="nucleotide sequence ID" value="NZ_CP009517.1"/>
</dbReference>
<dbReference type="PANTHER" id="PTHR10806:SF6">
    <property type="entry name" value="SIGNAL PEPTIDASE COMPLEX CATALYTIC SUBUNIT SEC11"/>
    <property type="match status" value="1"/>
</dbReference>
<comment type="subcellular location">
    <subcellularLocation>
        <location evidence="1">Membrane</location>
    </subcellularLocation>
</comment>
<dbReference type="InterPro" id="IPR019533">
    <property type="entry name" value="Peptidase_S26"/>
</dbReference>
<dbReference type="Gene3D" id="2.10.109.10">
    <property type="entry name" value="Umud Fragment, subunit A"/>
    <property type="match status" value="1"/>
</dbReference>
<reference evidence="7" key="1">
    <citation type="submission" date="2014-07" db="EMBL/GenBank/DDBJ databases">
        <title>Methanogenic archaea and the global carbon cycle.</title>
        <authorList>
            <person name="Henriksen J.R."/>
            <person name="Luke J."/>
            <person name="Reinhart S."/>
            <person name="Benedict M.N."/>
            <person name="Youngblut N.D."/>
            <person name="Metcalf M.E."/>
            <person name="Whitaker R.J."/>
            <person name="Metcalf W.W."/>
        </authorList>
    </citation>
    <scope>NUCLEOTIDE SEQUENCE [LARGE SCALE GENOMIC DNA]</scope>
    <source>
        <strain evidence="7">3</strain>
    </source>
</reference>
<keyword evidence="3 5" id="KW-1133">Transmembrane helix</keyword>
<name>A0A0E3SPK7_METBA</name>
<dbReference type="OrthoDB" id="4822at2157"/>
<evidence type="ECO:0000256" key="2">
    <source>
        <dbReference type="ARBA" id="ARBA00022692"/>
    </source>
</evidence>
<dbReference type="PRINTS" id="PR00728">
    <property type="entry name" value="SIGNALPTASE"/>
</dbReference>
<keyword evidence="8" id="KW-1185">Reference proteome</keyword>
<evidence type="ECO:0000313" key="8">
    <source>
        <dbReference type="Proteomes" id="UP000033066"/>
    </source>
</evidence>
<dbReference type="KEGG" id="mbak:MSBR3_3084"/>
<keyword evidence="2 5" id="KW-0812">Transmembrane</keyword>
<gene>
    <name evidence="7" type="ORF">MSBR3_3084</name>
</gene>
<dbReference type="Proteomes" id="UP000033066">
    <property type="component" value="Chromosome"/>
</dbReference>
<dbReference type="CDD" id="cd06530">
    <property type="entry name" value="S26_SPase_I"/>
    <property type="match status" value="1"/>
</dbReference>
<dbReference type="NCBIfam" id="TIGR02228">
    <property type="entry name" value="sigpep_I_arch"/>
    <property type="match status" value="1"/>
</dbReference>
<dbReference type="GO" id="GO:0016020">
    <property type="term" value="C:membrane"/>
    <property type="evidence" value="ECO:0007669"/>
    <property type="project" value="UniProtKB-SubCell"/>
</dbReference>
<dbReference type="SUPFAM" id="SSF51306">
    <property type="entry name" value="LexA/Signal peptidase"/>
    <property type="match status" value="1"/>
</dbReference>
<feature type="domain" description="Peptidase S26" evidence="6">
    <location>
        <begin position="11"/>
        <end position="87"/>
    </location>
</feature>
<keyword evidence="4 5" id="KW-0472">Membrane</keyword>
<feature type="transmembrane region" description="Helical" evidence="5">
    <location>
        <begin position="292"/>
        <end position="315"/>
    </location>
</feature>
<protein>
    <submittedName>
        <fullName evidence="7">Signal peptidase I</fullName>
        <ecNumber evidence="7">3.4.21.89</ecNumber>
    </submittedName>
</protein>
<evidence type="ECO:0000256" key="4">
    <source>
        <dbReference type="ARBA" id="ARBA00023136"/>
    </source>
</evidence>
<dbReference type="EMBL" id="CP009517">
    <property type="protein sequence ID" value="AKB83662.1"/>
    <property type="molecule type" value="Genomic_DNA"/>
</dbReference>
<feature type="transmembrane region" description="Helical" evidence="5">
    <location>
        <begin position="138"/>
        <end position="160"/>
    </location>
</feature>
<sequence length="345" mass="39208">MNKKGVLQVAIVLVIAIFMFKALTPFITGSEKAFIVLSGSMTPLMLPGDIIVVKSVDLNELTVGDILTFRDPGGKPNTYVTHRIIALKKDKEPIFKTKGDANNAEDNFNVTASKAVGQMVFVIPFVGYLPTMVKNKNVFLFMIILPASLIILGEIWNIILYSSPQHARKIERERRKTAKRTSYEVKGKKLIALILINGLIFTGIITQSLGENGPVILEKENTVENSEFLSMVYVFTPEDSKQTLEIDRWYGVISQNNETQVIASENTPAKLNTVPYILPVFWILELTKVNPYLPVAAEIVVYASIFTLILLPIWYRKSTIGRRRKRIRFYRMFAQWKRTLRFLNF</sequence>
<keyword evidence="7" id="KW-0378">Hydrolase</keyword>
<dbReference type="STRING" id="1434107.MSBR3_3084"/>
<accession>A0A0E3SPK7</accession>
<evidence type="ECO:0000256" key="3">
    <source>
        <dbReference type="ARBA" id="ARBA00022989"/>
    </source>
</evidence>
<dbReference type="PANTHER" id="PTHR10806">
    <property type="entry name" value="SIGNAL PEPTIDASE COMPLEX CATALYTIC SUBUNIT SEC11"/>
    <property type="match status" value="1"/>
</dbReference>
<dbReference type="AlphaFoldDB" id="A0A0E3SPK7"/>
<dbReference type="PATRIC" id="fig|1434107.4.peg.3901"/>
<feature type="transmembrane region" description="Helical" evidence="5">
    <location>
        <begin position="190"/>
        <end position="209"/>
    </location>
</feature>
<proteinExistence type="predicted"/>
<evidence type="ECO:0000313" key="7">
    <source>
        <dbReference type="EMBL" id="AKB83662.1"/>
    </source>
</evidence>
<dbReference type="GO" id="GO:0006465">
    <property type="term" value="P:signal peptide processing"/>
    <property type="evidence" value="ECO:0007669"/>
    <property type="project" value="InterPro"/>
</dbReference>
<dbReference type="InterPro" id="IPR001733">
    <property type="entry name" value="Peptidase_S26B"/>
</dbReference>
<dbReference type="GeneID" id="24790732"/>
<feature type="transmembrane region" description="Helical" evidence="5">
    <location>
        <begin position="6"/>
        <end position="27"/>
    </location>
</feature>
<dbReference type="EC" id="3.4.21.89" evidence="7"/>
<dbReference type="GO" id="GO:0004252">
    <property type="term" value="F:serine-type endopeptidase activity"/>
    <property type="evidence" value="ECO:0007669"/>
    <property type="project" value="InterPro"/>
</dbReference>
<evidence type="ECO:0000256" key="5">
    <source>
        <dbReference type="SAM" id="Phobius"/>
    </source>
</evidence>
<dbReference type="Pfam" id="PF10502">
    <property type="entry name" value="Peptidase_S26"/>
    <property type="match status" value="1"/>
</dbReference>
<dbReference type="InterPro" id="IPR036286">
    <property type="entry name" value="LexA/Signal_pep-like_sf"/>
</dbReference>